<gene>
    <name evidence="1" type="ORF">EV420DRAFT_1481654</name>
</gene>
<evidence type="ECO:0000313" key="1">
    <source>
        <dbReference type="EMBL" id="KAK0454214.1"/>
    </source>
</evidence>
<accession>A0AA39K462</accession>
<dbReference type="GeneID" id="85353340"/>
<proteinExistence type="predicted"/>
<reference evidence="1" key="1">
    <citation type="submission" date="2023-06" db="EMBL/GenBank/DDBJ databases">
        <authorList>
            <consortium name="Lawrence Berkeley National Laboratory"/>
            <person name="Ahrendt S."/>
            <person name="Sahu N."/>
            <person name="Indic B."/>
            <person name="Wong-Bajracharya J."/>
            <person name="Merenyi Z."/>
            <person name="Ke H.-M."/>
            <person name="Monk M."/>
            <person name="Kocsube S."/>
            <person name="Drula E."/>
            <person name="Lipzen A."/>
            <person name="Balint B."/>
            <person name="Henrissat B."/>
            <person name="Andreopoulos B."/>
            <person name="Martin F.M."/>
            <person name="Harder C.B."/>
            <person name="Rigling D."/>
            <person name="Ford K.L."/>
            <person name="Foster G.D."/>
            <person name="Pangilinan J."/>
            <person name="Papanicolaou A."/>
            <person name="Barry K."/>
            <person name="LaButti K."/>
            <person name="Viragh M."/>
            <person name="Koriabine M."/>
            <person name="Yan M."/>
            <person name="Riley R."/>
            <person name="Champramary S."/>
            <person name="Plett K.L."/>
            <person name="Tsai I.J."/>
            <person name="Slot J."/>
            <person name="Sipos G."/>
            <person name="Plett J."/>
            <person name="Nagy L.G."/>
            <person name="Grigoriev I.V."/>
        </authorList>
    </citation>
    <scope>NUCLEOTIDE SEQUENCE</scope>
    <source>
        <strain evidence="1">CCBAS 213</strain>
    </source>
</reference>
<dbReference type="AlphaFoldDB" id="A0AA39K462"/>
<comment type="caution">
    <text evidence="1">The sequence shown here is derived from an EMBL/GenBank/DDBJ whole genome shotgun (WGS) entry which is preliminary data.</text>
</comment>
<dbReference type="Proteomes" id="UP001175211">
    <property type="component" value="Unassembled WGS sequence"/>
</dbReference>
<sequence length="300" mass="33762">MTASLLSLRIPGISDGMLVGTLKDRNVRFLHYQTEKEPHVRWKRASGFPLQSSTTISRSTSGWTFRKWQAHFQEFYTWNSNIRIVVFNAIDACKILCHALAVGEVSPSSVPNIYGVAACGMAVRRSIHPARGRWIRRFFYCGSDAVADDLTDTRNVATRVDYENIFMVQCPLIIYRNFQSKVTPSFFLKIAVASKSSPMQSSTVRVHELGPPNNNVLTDVWIFGGRNVKEPCLGARRHSKINWLRYDHTCIRKVGLGTIGISIHQTFGRPNEQTADAAAGIDSLTSKVSEFLSQHAQIEW</sequence>
<protein>
    <submittedName>
        <fullName evidence="1">Uncharacterized protein</fullName>
    </submittedName>
</protein>
<organism evidence="1 2">
    <name type="scientific">Armillaria tabescens</name>
    <name type="common">Ringless honey mushroom</name>
    <name type="synonym">Agaricus tabescens</name>
    <dbReference type="NCBI Taxonomy" id="1929756"/>
    <lineage>
        <taxon>Eukaryota</taxon>
        <taxon>Fungi</taxon>
        <taxon>Dikarya</taxon>
        <taxon>Basidiomycota</taxon>
        <taxon>Agaricomycotina</taxon>
        <taxon>Agaricomycetes</taxon>
        <taxon>Agaricomycetidae</taxon>
        <taxon>Agaricales</taxon>
        <taxon>Marasmiineae</taxon>
        <taxon>Physalacriaceae</taxon>
        <taxon>Desarmillaria</taxon>
    </lineage>
</organism>
<dbReference type="RefSeq" id="XP_060328602.1">
    <property type="nucleotide sequence ID" value="XM_060469792.1"/>
</dbReference>
<dbReference type="EMBL" id="JAUEPS010000027">
    <property type="protein sequence ID" value="KAK0454214.1"/>
    <property type="molecule type" value="Genomic_DNA"/>
</dbReference>
<evidence type="ECO:0000313" key="2">
    <source>
        <dbReference type="Proteomes" id="UP001175211"/>
    </source>
</evidence>
<keyword evidence="2" id="KW-1185">Reference proteome</keyword>
<name>A0AA39K462_ARMTA</name>